<evidence type="ECO:0000313" key="1">
    <source>
        <dbReference type="EMBL" id="ACD58038.1"/>
    </source>
</evidence>
<evidence type="ECO:0000313" key="2">
    <source>
        <dbReference type="Proteomes" id="UP000001740"/>
    </source>
</evidence>
<gene>
    <name evidence="1" type="ordered locus">PXO_05518</name>
</gene>
<dbReference type="EMBL" id="CP000967">
    <property type="protein sequence ID" value="ACD58038.1"/>
    <property type="molecule type" value="Genomic_DNA"/>
</dbReference>
<name>A0A0K0GI90_XANOP</name>
<dbReference type="AlphaFoldDB" id="A0A0K0GI90"/>
<proteinExistence type="predicted"/>
<accession>A0A0K0GI90</accession>
<dbReference type="HOGENOM" id="CLU_2557488_0_0_6"/>
<organism evidence="1 2">
    <name type="scientific">Xanthomonas oryzae pv. oryzae (strain PXO99A)</name>
    <dbReference type="NCBI Taxonomy" id="360094"/>
    <lineage>
        <taxon>Bacteria</taxon>
        <taxon>Pseudomonadati</taxon>
        <taxon>Pseudomonadota</taxon>
        <taxon>Gammaproteobacteria</taxon>
        <taxon>Lysobacterales</taxon>
        <taxon>Lysobacteraceae</taxon>
        <taxon>Xanthomonas</taxon>
    </lineage>
</organism>
<dbReference type="KEGG" id="xop:PXO_05518"/>
<reference evidence="1 2" key="1">
    <citation type="journal article" date="2008" name="BMC Genomics">
        <title>Genome sequence and rapid evolution of the rice pathogen Xanthomonas oryzae pv. oryzae PXO99A.</title>
        <authorList>
            <person name="Salzberg S.L."/>
            <person name="Sommer D.D."/>
            <person name="Schatz M.C."/>
            <person name="Phillippy A.M."/>
            <person name="Rabinowicz P.D."/>
            <person name="Tsuge S."/>
            <person name="Furutani A."/>
            <person name="Ochiai H."/>
            <person name="Delcher A.L."/>
            <person name="Kelley D."/>
            <person name="Madupu R."/>
            <person name="Puiu D."/>
            <person name="Radune D."/>
            <person name="Shumway M."/>
            <person name="Trapnell C."/>
            <person name="Aparna G."/>
            <person name="Jha G."/>
            <person name="Pandey A."/>
            <person name="Patil P.B."/>
            <person name="Ishihara H."/>
            <person name="Meyer D.F."/>
            <person name="Szurek B."/>
            <person name="Verdier V."/>
            <person name="Koebnik R."/>
            <person name="Dow J.M."/>
            <person name="Ryan R.P."/>
            <person name="Hirata H."/>
            <person name="Tsuyumu S."/>
            <person name="Won Lee S."/>
            <person name="Seo Y.S."/>
            <person name="Sriariyanum M."/>
            <person name="Ronald P.C."/>
            <person name="Sonti R.V."/>
            <person name="Van Sluys M.A."/>
            <person name="Leach J.E."/>
            <person name="White F.F."/>
            <person name="Bogdanove A.J."/>
        </authorList>
    </citation>
    <scope>NUCLEOTIDE SEQUENCE [LARGE SCALE GENOMIC DNA]</scope>
    <source>
        <strain evidence="1 2">PXO99A</strain>
    </source>
</reference>
<sequence length="82" mass="9321">MLQQARLIVRPNVRLYPEQKGWLPSWSGACPDRARLLRYRSNWCSNDRGIDHLPAAQALPRALPLSSASPQVSCIRIVRSVR</sequence>
<protein>
    <submittedName>
        <fullName evidence="1">Uncharacterized protein</fullName>
    </submittedName>
</protein>
<dbReference type="Proteomes" id="UP000001740">
    <property type="component" value="Chromosome"/>
</dbReference>